<comment type="caution">
    <text evidence="1">The sequence shown here is derived from an EMBL/GenBank/DDBJ whole genome shotgun (WGS) entry which is preliminary data.</text>
</comment>
<reference evidence="1 2" key="1">
    <citation type="submission" date="2018-08" db="EMBL/GenBank/DDBJ databases">
        <title>Bacillus chawlae sp. nov., Bacillus glennii sp. nov., and Bacillus saganii sp. nov. Isolated from the Vehicle Assembly Building at Kennedy Space Center where the Viking Spacecraft were Assembled.</title>
        <authorList>
            <person name="Seuylemezian A."/>
            <person name="Vaishampayan P."/>
        </authorList>
    </citation>
    <scope>NUCLEOTIDE SEQUENCE [LARGE SCALE GENOMIC DNA]</scope>
    <source>
        <strain evidence="1 2">V47-23a</strain>
    </source>
</reference>
<dbReference type="Gene3D" id="2.160.20.10">
    <property type="entry name" value="Single-stranded right-handed beta-helix, Pectin lyase-like"/>
    <property type="match status" value="1"/>
</dbReference>
<dbReference type="AlphaFoldDB" id="A0A372LQ51"/>
<accession>A0A372LQ51</accession>
<sequence>MAEKTPFLDLYQWDTKDTKLTTIQETAKNVVKMDTKFQEYSTKIEEALVKGQQAQEQGLYAKDQGDYAKVQGDYAKSQGNLANEKALSADTAATNANSVAETLNLLKQDVITATNNANKATTEANASTSNADAKAEYAKQQGDYAVTKATELEQRVDAAIAETTNSAEIIDARGGKATLRERLNEHSEQLAETVQLIKPTGTGNDSTNINMLIASGGKFLVKKGTYNIVEDIQVKSNTRIEFEKGAFFQKTATESNMYYMLSIDSVDDVEIITPQLIGDRNVHLGTGGEYGHAINIVHSNKVTIHEPDIKDCWGDGIYIGVNYYGVNTKKTDNIRIIRPIIDNVRRNGISICSGGLIEIIDPVIKNVNGTAPQAGIDIEPESAHNEVYLDKLIITNPITENCNLGITGYLNGLDGKDTIIEIKNHKDIGSVNGFVIFNGLANVKGVFDYENSILMNNYHKGISINDYGINMPTLKIKNPTIIDSNQMNSADDAIASAIYHPPTSGTAGVGNIEIENATVIDTREPKQIRYAINMADNLLKKVKIINPKRLDTSFRHINFYATESLIVDGLGVTTTEDTYSGGLDITAQNYRSKRRNTNATDFITYNLKEIPHSSPVTFEVTGNFKIVINAPTGKAIFPLTTVGQKLESSVKGSKITLTPLSDGNWTVDRTIGTWTVV</sequence>
<dbReference type="RefSeq" id="WP_117325921.1">
    <property type="nucleotide sequence ID" value="NZ_QVTE01000016.1"/>
</dbReference>
<proteinExistence type="predicted"/>
<evidence type="ECO:0008006" key="3">
    <source>
        <dbReference type="Google" id="ProtNLM"/>
    </source>
</evidence>
<name>A0A372LQ51_9BACI</name>
<dbReference type="InterPro" id="IPR011050">
    <property type="entry name" value="Pectin_lyase_fold/virulence"/>
</dbReference>
<dbReference type="SUPFAM" id="SSF51126">
    <property type="entry name" value="Pectin lyase-like"/>
    <property type="match status" value="1"/>
</dbReference>
<organism evidence="1 2">
    <name type="scientific">Peribacillus saganii</name>
    <dbReference type="NCBI Taxonomy" id="2303992"/>
    <lineage>
        <taxon>Bacteria</taxon>
        <taxon>Bacillati</taxon>
        <taxon>Bacillota</taxon>
        <taxon>Bacilli</taxon>
        <taxon>Bacillales</taxon>
        <taxon>Bacillaceae</taxon>
        <taxon>Peribacillus</taxon>
    </lineage>
</organism>
<gene>
    <name evidence="1" type="ORF">D0469_06985</name>
</gene>
<evidence type="ECO:0000313" key="1">
    <source>
        <dbReference type="EMBL" id="RFU70338.1"/>
    </source>
</evidence>
<dbReference type="InterPro" id="IPR012334">
    <property type="entry name" value="Pectin_lyas_fold"/>
</dbReference>
<keyword evidence="2" id="KW-1185">Reference proteome</keyword>
<dbReference type="Proteomes" id="UP000264541">
    <property type="component" value="Unassembled WGS sequence"/>
</dbReference>
<protein>
    <recommendedName>
        <fullName evidence="3">Right handed beta helix domain-containing protein</fullName>
    </recommendedName>
</protein>
<dbReference type="EMBL" id="QVTE01000016">
    <property type="protein sequence ID" value="RFU70338.1"/>
    <property type="molecule type" value="Genomic_DNA"/>
</dbReference>
<dbReference type="OrthoDB" id="2488735at2"/>
<evidence type="ECO:0000313" key="2">
    <source>
        <dbReference type="Proteomes" id="UP000264541"/>
    </source>
</evidence>